<evidence type="ECO:0000313" key="3">
    <source>
        <dbReference type="EMBL" id="SYX82741.1"/>
    </source>
</evidence>
<dbReference type="RefSeq" id="WP_138184997.1">
    <property type="nucleotide sequence ID" value="NZ_LS992241.1"/>
</dbReference>
<dbReference type="InterPro" id="IPR011642">
    <property type="entry name" value="Gate_dom"/>
</dbReference>
<name>A0A383R7Y1_PAEAL</name>
<evidence type="ECO:0000256" key="1">
    <source>
        <dbReference type="SAM" id="Phobius"/>
    </source>
</evidence>
<keyword evidence="1" id="KW-0472">Membrane</keyword>
<dbReference type="EMBL" id="LS992241">
    <property type="protein sequence ID" value="SYX82741.1"/>
    <property type="molecule type" value="Genomic_DNA"/>
</dbReference>
<feature type="transmembrane region" description="Helical" evidence="1">
    <location>
        <begin position="46"/>
        <end position="68"/>
    </location>
</feature>
<protein>
    <submittedName>
        <fullName evidence="3">Nucleoside recognition domain-containing protein</fullName>
    </submittedName>
</protein>
<dbReference type="AlphaFoldDB" id="A0A383R7Y1"/>
<reference evidence="4" key="1">
    <citation type="submission" date="2018-08" db="EMBL/GenBank/DDBJ databases">
        <authorList>
            <person name="Chevrot R."/>
        </authorList>
    </citation>
    <scope>NUCLEOTIDE SEQUENCE [LARGE SCALE GENOMIC DNA]</scope>
</reference>
<feature type="transmembrane region" description="Helical" evidence="1">
    <location>
        <begin position="274"/>
        <end position="300"/>
    </location>
</feature>
<feature type="transmembrane region" description="Helical" evidence="1">
    <location>
        <begin position="321"/>
        <end position="339"/>
    </location>
</feature>
<feature type="transmembrane region" description="Helical" evidence="1">
    <location>
        <begin position="128"/>
        <end position="148"/>
    </location>
</feature>
<evidence type="ECO:0000313" key="4">
    <source>
        <dbReference type="Proteomes" id="UP000304148"/>
    </source>
</evidence>
<dbReference type="Pfam" id="PF07670">
    <property type="entry name" value="Gate"/>
    <property type="match status" value="1"/>
</dbReference>
<evidence type="ECO:0000259" key="2">
    <source>
        <dbReference type="Pfam" id="PF07670"/>
    </source>
</evidence>
<gene>
    <name evidence="3" type="ORF">PBLR_11163</name>
</gene>
<feature type="transmembrane region" description="Helical" evidence="1">
    <location>
        <begin position="12"/>
        <end position="34"/>
    </location>
</feature>
<feature type="transmembrane region" description="Helical" evidence="1">
    <location>
        <begin position="230"/>
        <end position="254"/>
    </location>
</feature>
<feature type="transmembrane region" description="Helical" evidence="1">
    <location>
        <begin position="390"/>
        <end position="412"/>
    </location>
</feature>
<feature type="transmembrane region" description="Helical" evidence="1">
    <location>
        <begin position="154"/>
        <end position="176"/>
    </location>
</feature>
<sequence length="422" mass="46464">MFSFRTPLSQHPLTTLLMGSTAALLVICIVSYPDQAFQASLQGLKIWWNIIFPALLPFLVLSEMLYAYGFVHGLGSLLDPLMRLLFRLPGVGGWAWAVGWTAGYPAGAKAVAQLRNQQVLSRQEAERLLCLSHTSSPLFIIAVVGVGFMQKPELGLIIAIIHWASSILTTLLLRFIHRMRPESQPLRTSASLSKSHQKFYQRIIGQMEGAHRQDGRPFGRMLGESVTSAVQTLMMVGGYMMIFSVIIQVLRIAIPQELGKYILNGLLEVNLAAYTLGSAAFSSPVFQAALLSSVIAWSGISALLQVHSIMKTTDLRFDHFILSRLLHALCAFLLTYMLWSPLHSLLQSSDSAVSALCTLTTNPSNAYDAPVIAESSSLLPLLTFISHLPIWAQAFMLIPVACLFLFTLFVLAQTVGRLFTRG</sequence>
<organism evidence="3 4">
    <name type="scientific">Paenibacillus alvei</name>
    <name type="common">Bacillus alvei</name>
    <dbReference type="NCBI Taxonomy" id="44250"/>
    <lineage>
        <taxon>Bacteria</taxon>
        <taxon>Bacillati</taxon>
        <taxon>Bacillota</taxon>
        <taxon>Bacilli</taxon>
        <taxon>Bacillales</taxon>
        <taxon>Paenibacillaceae</taxon>
        <taxon>Paenibacillus</taxon>
    </lineage>
</organism>
<accession>A0A383R7Y1</accession>
<feature type="transmembrane region" description="Helical" evidence="1">
    <location>
        <begin position="88"/>
        <end position="107"/>
    </location>
</feature>
<keyword evidence="1" id="KW-1133">Transmembrane helix</keyword>
<feature type="domain" description="Nucleoside transporter/FeoB GTPase Gate" evidence="2">
    <location>
        <begin position="51"/>
        <end position="145"/>
    </location>
</feature>
<dbReference type="Proteomes" id="UP000304148">
    <property type="component" value="Chromosome"/>
</dbReference>
<proteinExistence type="predicted"/>
<keyword evidence="1" id="KW-0812">Transmembrane</keyword>